<dbReference type="InterPro" id="IPR011660">
    <property type="entry name" value="VapB-like"/>
</dbReference>
<organism evidence="1 2">
    <name type="scientific">Sphingomonas oligophenolica</name>
    <dbReference type="NCBI Taxonomy" id="301154"/>
    <lineage>
        <taxon>Bacteria</taxon>
        <taxon>Pseudomonadati</taxon>
        <taxon>Pseudomonadota</taxon>
        <taxon>Alphaproteobacteria</taxon>
        <taxon>Sphingomonadales</taxon>
        <taxon>Sphingomonadaceae</taxon>
        <taxon>Sphingomonas</taxon>
    </lineage>
</organism>
<protein>
    <submittedName>
        <fullName evidence="1">Transcription factor</fullName>
    </submittedName>
</protein>
<dbReference type="OrthoDB" id="9814421at2"/>
<evidence type="ECO:0000313" key="2">
    <source>
        <dbReference type="Proteomes" id="UP000318413"/>
    </source>
</evidence>
<gene>
    <name evidence="1" type="ORF">EAH84_09210</name>
</gene>
<comment type="caution">
    <text evidence="1">The sequence shown here is derived from an EMBL/GenBank/DDBJ whole genome shotgun (WGS) entry which is preliminary data.</text>
</comment>
<proteinExistence type="predicted"/>
<dbReference type="AlphaFoldDB" id="A0A502CJS1"/>
<keyword evidence="2" id="KW-1185">Reference proteome</keyword>
<accession>A0A502CJS1</accession>
<dbReference type="Pfam" id="PF07704">
    <property type="entry name" value="PSK_trans_fac"/>
    <property type="match status" value="1"/>
</dbReference>
<dbReference type="EMBL" id="RCZK01000006">
    <property type="protein sequence ID" value="TPG12339.1"/>
    <property type="molecule type" value="Genomic_DNA"/>
</dbReference>
<reference evidence="1 2" key="1">
    <citation type="journal article" date="2019" name="Environ. Microbiol.">
        <title>Species interactions and distinct microbial communities in high Arctic permafrost affected cryosols are associated with the CH4 and CO2 gas fluxes.</title>
        <authorList>
            <person name="Altshuler I."/>
            <person name="Hamel J."/>
            <person name="Turney S."/>
            <person name="Magnuson E."/>
            <person name="Levesque R."/>
            <person name="Greer C."/>
            <person name="Whyte L.G."/>
        </authorList>
    </citation>
    <scope>NUCLEOTIDE SEQUENCE [LARGE SCALE GENOMIC DNA]</scope>
    <source>
        <strain evidence="1 2">S5.1</strain>
    </source>
</reference>
<dbReference type="Proteomes" id="UP000318413">
    <property type="component" value="Unassembled WGS sequence"/>
</dbReference>
<dbReference type="RefSeq" id="WP_140871046.1">
    <property type="nucleotide sequence ID" value="NZ_RCZK01000006.1"/>
</dbReference>
<evidence type="ECO:0000313" key="1">
    <source>
        <dbReference type="EMBL" id="TPG12339.1"/>
    </source>
</evidence>
<name>A0A502CJS1_9SPHN</name>
<sequence length="93" mass="10280">MASLFIKDTGTAALATEIAEQLGTTKTEAVRRGLQCLAHHKATEQAAPTGSTVDWLRDYRARHPLPDREALKLGKAFFDSLSDEEDDLGPWLR</sequence>